<dbReference type="EMBL" id="CAFBPN010000036">
    <property type="protein sequence ID" value="CAB5020097.1"/>
    <property type="molecule type" value="Genomic_DNA"/>
</dbReference>
<sequence length="143" mass="16213">MKTEATLVAPTSLVAIRPFVSDLGEYERWMPLVHKATTAGPGAWDVELRAKLGPFARSKRLRMERTTDSPQLIVFERREKDGREHAPWRMTCALVESHEEITLRVELFYGGALWTGGLLEKVLVDHIESGRENLMALVLRSGR</sequence>
<gene>
    <name evidence="1" type="ORF">UFOPK4098_00811</name>
    <name evidence="2" type="ORF">UFOPK4347_00028</name>
</gene>
<dbReference type="AlphaFoldDB" id="A0A6J7QR13"/>
<dbReference type="InterPro" id="IPR023393">
    <property type="entry name" value="START-like_dom_sf"/>
</dbReference>
<name>A0A6J7QR13_9ZZZZ</name>
<protein>
    <submittedName>
        <fullName evidence="1">Unannotated protein</fullName>
    </submittedName>
</protein>
<dbReference type="EMBL" id="CAFBQU010000001">
    <property type="protein sequence ID" value="CAB5057544.1"/>
    <property type="molecule type" value="Genomic_DNA"/>
</dbReference>
<evidence type="ECO:0000313" key="2">
    <source>
        <dbReference type="EMBL" id="CAB5057544.1"/>
    </source>
</evidence>
<dbReference type="SUPFAM" id="SSF55961">
    <property type="entry name" value="Bet v1-like"/>
    <property type="match status" value="1"/>
</dbReference>
<evidence type="ECO:0000313" key="1">
    <source>
        <dbReference type="EMBL" id="CAB5020097.1"/>
    </source>
</evidence>
<organism evidence="1">
    <name type="scientific">freshwater metagenome</name>
    <dbReference type="NCBI Taxonomy" id="449393"/>
    <lineage>
        <taxon>unclassified sequences</taxon>
        <taxon>metagenomes</taxon>
        <taxon>ecological metagenomes</taxon>
    </lineage>
</organism>
<accession>A0A6J7QR13</accession>
<proteinExistence type="predicted"/>
<dbReference type="Gene3D" id="3.30.530.20">
    <property type="match status" value="1"/>
</dbReference>
<reference evidence="1" key="1">
    <citation type="submission" date="2020-05" db="EMBL/GenBank/DDBJ databases">
        <authorList>
            <person name="Chiriac C."/>
            <person name="Salcher M."/>
            <person name="Ghai R."/>
            <person name="Kavagutti S V."/>
        </authorList>
    </citation>
    <scope>NUCLEOTIDE SEQUENCE</scope>
</reference>